<dbReference type="RefSeq" id="WP_096576912.1">
    <property type="nucleotide sequence ID" value="NZ_CAWNJS010000001.1"/>
</dbReference>
<gene>
    <name evidence="2" type="ORF">NIES37_30300</name>
</gene>
<dbReference type="AlphaFoldDB" id="A0A1Z4N098"/>
<keyword evidence="3" id="KW-1185">Reference proteome</keyword>
<evidence type="ECO:0000313" key="2">
    <source>
        <dbReference type="EMBL" id="BAY99051.1"/>
    </source>
</evidence>
<evidence type="ECO:0000259" key="1">
    <source>
        <dbReference type="Pfam" id="PF21814"/>
    </source>
</evidence>
<organism evidence="2 3">
    <name type="scientific">Tolypothrix tenuis PCC 7101</name>
    <dbReference type="NCBI Taxonomy" id="231146"/>
    <lineage>
        <taxon>Bacteria</taxon>
        <taxon>Bacillati</taxon>
        <taxon>Cyanobacteriota</taxon>
        <taxon>Cyanophyceae</taxon>
        <taxon>Nostocales</taxon>
        <taxon>Tolypothrichaceae</taxon>
        <taxon>Tolypothrix</taxon>
    </lineage>
</organism>
<dbReference type="Pfam" id="PF21814">
    <property type="entry name" value="DUF6883"/>
    <property type="match status" value="1"/>
</dbReference>
<accession>A0A1Z4N098</accession>
<reference evidence="2 3" key="1">
    <citation type="submission" date="2017-06" db="EMBL/GenBank/DDBJ databases">
        <title>Genome sequencing of cyanobaciteial culture collection at National Institute for Environmental Studies (NIES).</title>
        <authorList>
            <person name="Hirose Y."/>
            <person name="Shimura Y."/>
            <person name="Fujisawa T."/>
            <person name="Nakamura Y."/>
            <person name="Kawachi M."/>
        </authorList>
    </citation>
    <scope>NUCLEOTIDE SEQUENCE [LARGE SCALE GENOMIC DNA]</scope>
    <source>
        <strain evidence="2 3">NIES-37</strain>
    </source>
</reference>
<evidence type="ECO:0000313" key="3">
    <source>
        <dbReference type="Proteomes" id="UP000218785"/>
    </source>
</evidence>
<dbReference type="InterPro" id="IPR049250">
    <property type="entry name" value="DUF6883"/>
</dbReference>
<sequence length="115" mass="13059">MKLPNYELAVVPQRKITEYLLSPTHPDGRGKEKFFTAFGFSVDDWETLAKALLNHVVDNDVTKIEDSPFGTRYAVEGTLLSPDGRNPVILSAWFIETGETIPKFVTSYPLKRREE</sequence>
<name>A0A1Z4N098_9CYAN</name>
<feature type="domain" description="DUF6883" evidence="1">
    <location>
        <begin position="2"/>
        <end position="111"/>
    </location>
</feature>
<proteinExistence type="predicted"/>
<dbReference type="KEGG" id="ttq:NIES37_30300"/>
<dbReference type="EMBL" id="AP018248">
    <property type="protein sequence ID" value="BAY99051.1"/>
    <property type="molecule type" value="Genomic_DNA"/>
</dbReference>
<dbReference type="Proteomes" id="UP000218785">
    <property type="component" value="Chromosome"/>
</dbReference>
<protein>
    <recommendedName>
        <fullName evidence="1">DUF6883 domain-containing protein</fullName>
    </recommendedName>
</protein>